<reference evidence="1 2" key="1">
    <citation type="submission" date="2018-11" db="EMBL/GenBank/DDBJ databases">
        <title>Genomic Encyclopedia of Type Strains, Phase IV (KMG-IV): sequencing the most valuable type-strain genomes for metagenomic binning, comparative biology and taxonomic classification.</title>
        <authorList>
            <person name="Goeker M."/>
        </authorList>
    </citation>
    <scope>NUCLEOTIDE SEQUENCE [LARGE SCALE GENOMIC DNA]</scope>
    <source>
        <strain evidence="1 2">DSM 26537</strain>
    </source>
</reference>
<name>A0A3N1XRE6_9FIRM</name>
<keyword evidence="2" id="KW-1185">Reference proteome</keyword>
<sequence>MTLEDAIEIIEKENLNRYKKVSFNGEDISEN</sequence>
<organism evidence="1 2">
    <name type="scientific">Mobilisporobacter senegalensis</name>
    <dbReference type="NCBI Taxonomy" id="1329262"/>
    <lineage>
        <taxon>Bacteria</taxon>
        <taxon>Bacillati</taxon>
        <taxon>Bacillota</taxon>
        <taxon>Clostridia</taxon>
        <taxon>Lachnospirales</taxon>
        <taxon>Lachnospiraceae</taxon>
        <taxon>Mobilisporobacter</taxon>
    </lineage>
</organism>
<proteinExistence type="predicted"/>
<evidence type="ECO:0000313" key="2">
    <source>
        <dbReference type="Proteomes" id="UP000273083"/>
    </source>
</evidence>
<dbReference type="Proteomes" id="UP000273083">
    <property type="component" value="Unassembled WGS sequence"/>
</dbReference>
<accession>A0A3N1XRE6</accession>
<gene>
    <name evidence="1" type="ORF">EDD66_103140</name>
</gene>
<dbReference type="AlphaFoldDB" id="A0A3N1XRE6"/>
<dbReference type="EMBL" id="RJVG01000003">
    <property type="protein sequence ID" value="ROR29205.1"/>
    <property type="molecule type" value="Genomic_DNA"/>
</dbReference>
<protein>
    <submittedName>
        <fullName evidence="1">Uncharacterized protein</fullName>
    </submittedName>
</protein>
<evidence type="ECO:0000313" key="1">
    <source>
        <dbReference type="EMBL" id="ROR29205.1"/>
    </source>
</evidence>
<comment type="caution">
    <text evidence="1">The sequence shown here is derived from an EMBL/GenBank/DDBJ whole genome shotgun (WGS) entry which is preliminary data.</text>
</comment>